<proteinExistence type="predicted"/>
<evidence type="ECO:0000256" key="6">
    <source>
        <dbReference type="ARBA" id="ARBA00022989"/>
    </source>
</evidence>
<keyword evidence="5" id="KW-0249">Electron transport</keyword>
<keyword evidence="7" id="KW-1015">Disulfide bond</keyword>
<sequence length="210" mass="24351">MEMSEEARSSPLKQTPCQSRNARVEIHDANCLQGFIVKHVYLPMIFHAIDGKFRKYEGPRGKWDFIAFIEEKMWKEIEPLPFYIDHCQALNLSELDEFLLEELRKCLMETTDFILGFNMVLSLDELATATGSSNVEILELFHGRNVVDCFIHQCGLDRELQKHWKSTQSIEYKFNCQILHEPTKYPDPGPVKGAGSDIIEIIAPDFRLER</sequence>
<comment type="caution">
    <text evidence="9">The sequence shown here is derived from an EMBL/GenBank/DDBJ whole genome shotgun (WGS) entry which is preliminary data.</text>
</comment>
<accession>A0AA88KZQ3</accession>
<gene>
    <name evidence="9" type="ORF">QYM36_019102</name>
</gene>
<evidence type="ECO:0000256" key="1">
    <source>
        <dbReference type="ARBA" id="ARBA00004389"/>
    </source>
</evidence>
<organism evidence="9 10">
    <name type="scientific">Artemia franciscana</name>
    <name type="common">Brine shrimp</name>
    <name type="synonym">Artemia sanfranciscana</name>
    <dbReference type="NCBI Taxonomy" id="6661"/>
    <lineage>
        <taxon>Eukaryota</taxon>
        <taxon>Metazoa</taxon>
        <taxon>Ecdysozoa</taxon>
        <taxon>Arthropoda</taxon>
        <taxon>Crustacea</taxon>
        <taxon>Branchiopoda</taxon>
        <taxon>Anostraca</taxon>
        <taxon>Artemiidae</taxon>
        <taxon>Artemia</taxon>
    </lineage>
</organism>
<evidence type="ECO:0000256" key="3">
    <source>
        <dbReference type="ARBA" id="ARBA00022729"/>
    </source>
</evidence>
<dbReference type="GO" id="GO:0005789">
    <property type="term" value="C:endoplasmic reticulum membrane"/>
    <property type="evidence" value="ECO:0007669"/>
    <property type="project" value="UniProtKB-SubCell"/>
</dbReference>
<keyword evidence="2" id="KW-0813">Transport</keyword>
<evidence type="ECO:0000256" key="8">
    <source>
        <dbReference type="ARBA" id="ARBA00023284"/>
    </source>
</evidence>
<dbReference type="AlphaFoldDB" id="A0AA88KZQ3"/>
<feature type="non-terminal residue" evidence="9">
    <location>
        <position position="210"/>
    </location>
</feature>
<evidence type="ECO:0000313" key="9">
    <source>
        <dbReference type="EMBL" id="KAK2702240.1"/>
    </source>
</evidence>
<dbReference type="PANTHER" id="PTHR46107">
    <property type="entry name" value="DUMPY: SHORTER THAN WILD-TYPE"/>
    <property type="match status" value="1"/>
</dbReference>
<comment type="subcellular location">
    <subcellularLocation>
        <location evidence="1">Endoplasmic reticulum membrane</location>
        <topology evidence="1">Single-pass membrane protein</topology>
    </subcellularLocation>
</comment>
<protein>
    <submittedName>
        <fullName evidence="9">Uncharacterized protein</fullName>
    </submittedName>
</protein>
<keyword evidence="6" id="KW-0812">Transmembrane</keyword>
<dbReference type="PANTHER" id="PTHR46107:SF3">
    <property type="entry name" value="THIOREDOXIN DOMAIN-CONTAINING PROTEIN"/>
    <property type="match status" value="1"/>
</dbReference>
<dbReference type="EMBL" id="JAVRJZ010000526">
    <property type="protein sequence ID" value="KAK2702240.1"/>
    <property type="molecule type" value="Genomic_DNA"/>
</dbReference>
<keyword evidence="6" id="KW-1133">Transmembrane helix</keyword>
<evidence type="ECO:0000256" key="7">
    <source>
        <dbReference type="ARBA" id="ARBA00023157"/>
    </source>
</evidence>
<evidence type="ECO:0000256" key="5">
    <source>
        <dbReference type="ARBA" id="ARBA00022982"/>
    </source>
</evidence>
<dbReference type="InterPro" id="IPR052454">
    <property type="entry name" value="TMX_domain-containing"/>
</dbReference>
<keyword evidence="8" id="KW-0676">Redox-active center</keyword>
<evidence type="ECO:0000313" key="10">
    <source>
        <dbReference type="Proteomes" id="UP001187531"/>
    </source>
</evidence>
<evidence type="ECO:0000256" key="2">
    <source>
        <dbReference type="ARBA" id="ARBA00022448"/>
    </source>
</evidence>
<reference evidence="9" key="1">
    <citation type="submission" date="2023-07" db="EMBL/GenBank/DDBJ databases">
        <title>Chromosome-level genome assembly of Artemia franciscana.</title>
        <authorList>
            <person name="Jo E."/>
        </authorList>
    </citation>
    <scope>NUCLEOTIDE SEQUENCE</scope>
    <source>
        <tissue evidence="9">Whole body</tissue>
    </source>
</reference>
<name>A0AA88KZQ3_ARTSF</name>
<keyword evidence="3" id="KW-0732">Signal</keyword>
<keyword evidence="10" id="KW-1185">Reference proteome</keyword>
<dbReference type="GO" id="GO:0015036">
    <property type="term" value="F:disulfide oxidoreductase activity"/>
    <property type="evidence" value="ECO:0007669"/>
    <property type="project" value="TreeGrafter"/>
</dbReference>
<keyword evidence="6" id="KW-0472">Membrane</keyword>
<dbReference type="Proteomes" id="UP001187531">
    <property type="component" value="Unassembled WGS sequence"/>
</dbReference>
<evidence type="ECO:0000256" key="4">
    <source>
        <dbReference type="ARBA" id="ARBA00022824"/>
    </source>
</evidence>
<keyword evidence="4" id="KW-0256">Endoplasmic reticulum</keyword>